<dbReference type="AlphaFoldDB" id="B8R8Z8"/>
<feature type="signal peptide" evidence="1">
    <location>
        <begin position="1"/>
        <end position="26"/>
    </location>
</feature>
<evidence type="ECO:0000256" key="1">
    <source>
        <dbReference type="SAM" id="SignalP"/>
    </source>
</evidence>
<evidence type="ECO:0000313" key="2">
    <source>
        <dbReference type="EMBL" id="ACF98154.1"/>
    </source>
</evidence>
<proteinExistence type="predicted"/>
<reference evidence="2" key="1">
    <citation type="journal article" date="2009" name="Appl. Environ. Microbiol.">
        <title>Characterization of denitrification gene clusters of soil bacteria via a metagenomic approach.</title>
        <authorList>
            <person name="Demaneche S."/>
            <person name="Philippot L."/>
            <person name="David M.M."/>
            <person name="Navarro E."/>
            <person name="Vogel T.M."/>
            <person name="Simonet P."/>
        </authorList>
    </citation>
    <scope>NUCLEOTIDE SEQUENCE</scope>
</reference>
<protein>
    <submittedName>
        <fullName evidence="2">Putative polysaccharide deacetylase</fullName>
    </submittedName>
</protein>
<feature type="chain" id="PRO_5002878443" evidence="1">
    <location>
        <begin position="27"/>
        <end position="118"/>
    </location>
</feature>
<accession>B8R8Z8</accession>
<dbReference type="EMBL" id="EU910856">
    <property type="protein sequence ID" value="ACF98154.1"/>
    <property type="molecule type" value="Genomic_DNA"/>
</dbReference>
<keyword evidence="1" id="KW-0732">Signal</keyword>
<organism evidence="2">
    <name type="scientific">uncultured bacterium 1116</name>
    <dbReference type="NCBI Taxonomy" id="548899"/>
    <lineage>
        <taxon>Bacteria</taxon>
        <taxon>environmental samples</taxon>
    </lineage>
</organism>
<name>B8R8Z8_9BACT</name>
<sequence length="118" mass="12907">MSGMRKSARILVTAGLLAGLAAPVAAQYQPYPGQPYPQQPGPRGRFAHACFPAEQGGYLRIEWPQSGRWAVYSWPSGSNIRVYIGEEQAQWCWSPQFGTASRPCRPSPEVTKAVQPGC</sequence>